<protein>
    <submittedName>
        <fullName evidence="8">S8 family serine peptidase</fullName>
    </submittedName>
</protein>
<dbReference type="PANTHER" id="PTHR42884">
    <property type="entry name" value="PROPROTEIN CONVERTASE SUBTILISIN/KEXIN-RELATED"/>
    <property type="match status" value="1"/>
</dbReference>
<dbReference type="InterPro" id="IPR015500">
    <property type="entry name" value="Peptidase_S8_subtilisin-rel"/>
</dbReference>
<dbReference type="EMBL" id="JACEON010000005">
    <property type="protein sequence ID" value="MBA4611391.1"/>
    <property type="molecule type" value="Genomic_DNA"/>
</dbReference>
<evidence type="ECO:0000256" key="6">
    <source>
        <dbReference type="SAM" id="SignalP"/>
    </source>
</evidence>
<organism evidence="8 9">
    <name type="scientific">Stappia taiwanensis</name>
    <dbReference type="NCBI Taxonomy" id="992267"/>
    <lineage>
        <taxon>Bacteria</taxon>
        <taxon>Pseudomonadati</taxon>
        <taxon>Pseudomonadota</taxon>
        <taxon>Alphaproteobacteria</taxon>
        <taxon>Hyphomicrobiales</taxon>
        <taxon>Stappiaceae</taxon>
        <taxon>Stappia</taxon>
    </lineage>
</organism>
<dbReference type="CDD" id="cd04848">
    <property type="entry name" value="Peptidases_S8_Autotransporter_serine_protease_like"/>
    <property type="match status" value="1"/>
</dbReference>
<keyword evidence="1 5" id="KW-0645">Protease</keyword>
<dbReference type="Gene3D" id="3.40.50.200">
    <property type="entry name" value="Peptidase S8/S53 domain"/>
    <property type="match status" value="1"/>
</dbReference>
<evidence type="ECO:0000313" key="8">
    <source>
        <dbReference type="EMBL" id="MBA4611391.1"/>
    </source>
</evidence>
<dbReference type="PROSITE" id="PS00137">
    <property type="entry name" value="SUBTILASE_HIS"/>
    <property type="match status" value="1"/>
</dbReference>
<evidence type="ECO:0000256" key="1">
    <source>
        <dbReference type="ARBA" id="ARBA00022670"/>
    </source>
</evidence>
<dbReference type="InterPro" id="IPR036709">
    <property type="entry name" value="Autotransporte_beta_dom_sf"/>
</dbReference>
<dbReference type="Gene3D" id="2.40.128.130">
    <property type="entry name" value="Autotransporter beta-domain"/>
    <property type="match status" value="1"/>
</dbReference>
<dbReference type="InterPro" id="IPR023827">
    <property type="entry name" value="Peptidase_S8_Asp-AS"/>
</dbReference>
<dbReference type="GO" id="GO:0004252">
    <property type="term" value="F:serine-type endopeptidase activity"/>
    <property type="evidence" value="ECO:0007669"/>
    <property type="project" value="UniProtKB-UniRule"/>
</dbReference>
<dbReference type="PRINTS" id="PR00723">
    <property type="entry name" value="SUBTILISIN"/>
</dbReference>
<dbReference type="Pfam" id="PF00082">
    <property type="entry name" value="Peptidase_S8"/>
    <property type="match status" value="1"/>
</dbReference>
<dbReference type="AlphaFoldDB" id="A0A838XQR9"/>
<evidence type="ECO:0000259" key="7">
    <source>
        <dbReference type="PROSITE" id="PS51208"/>
    </source>
</evidence>
<dbReference type="GO" id="GO:0005886">
    <property type="term" value="C:plasma membrane"/>
    <property type="evidence" value="ECO:0007669"/>
    <property type="project" value="TreeGrafter"/>
</dbReference>
<evidence type="ECO:0000256" key="3">
    <source>
        <dbReference type="ARBA" id="ARBA00022801"/>
    </source>
</evidence>
<proteinExistence type="inferred from homology"/>
<feature type="signal peptide" evidence="6">
    <location>
        <begin position="1"/>
        <end position="27"/>
    </location>
</feature>
<name>A0A838XQR9_9HYPH</name>
<dbReference type="InterPro" id="IPR023828">
    <property type="entry name" value="Peptidase_S8_Ser-AS"/>
</dbReference>
<feature type="chain" id="PRO_5032561312" evidence="6">
    <location>
        <begin position="28"/>
        <end position="678"/>
    </location>
</feature>
<gene>
    <name evidence="8" type="ORF">H1W37_07000</name>
</gene>
<feature type="active site" description="Charge relay system" evidence="5">
    <location>
        <position position="60"/>
    </location>
</feature>
<keyword evidence="4 5" id="KW-0720">Serine protease</keyword>
<dbReference type="Pfam" id="PF03797">
    <property type="entry name" value="Autotransporter"/>
    <property type="match status" value="1"/>
</dbReference>
<reference evidence="8 9" key="2">
    <citation type="submission" date="2020-08" db="EMBL/GenBank/DDBJ databases">
        <title>Stappia taiwanensis sp. nov., isolated from a coastal thermal spring.</title>
        <authorList>
            <person name="Kampfer P."/>
        </authorList>
    </citation>
    <scope>NUCLEOTIDE SEQUENCE [LARGE SCALE GENOMIC DNA]</scope>
    <source>
        <strain evidence="8 9">DSM 23284</strain>
    </source>
</reference>
<evidence type="ECO:0000256" key="5">
    <source>
        <dbReference type="PROSITE-ProRule" id="PRU01240"/>
    </source>
</evidence>
<accession>A0A838XQR9</accession>
<dbReference type="InterPro" id="IPR022398">
    <property type="entry name" value="Peptidase_S8_His-AS"/>
</dbReference>
<dbReference type="SUPFAM" id="SSF52743">
    <property type="entry name" value="Subtilisin-like"/>
    <property type="match status" value="1"/>
</dbReference>
<comment type="caution">
    <text evidence="8">The sequence shown here is derived from an EMBL/GenBank/DDBJ whole genome shotgun (WGS) entry which is preliminary data.</text>
</comment>
<evidence type="ECO:0000256" key="4">
    <source>
        <dbReference type="ARBA" id="ARBA00022825"/>
    </source>
</evidence>
<dbReference type="PROSITE" id="PS51208">
    <property type="entry name" value="AUTOTRANSPORTER"/>
    <property type="match status" value="1"/>
</dbReference>
<feature type="domain" description="Autotransporter" evidence="7">
    <location>
        <begin position="399"/>
        <end position="678"/>
    </location>
</feature>
<evidence type="ECO:0000313" key="9">
    <source>
        <dbReference type="Proteomes" id="UP000559404"/>
    </source>
</evidence>
<reference evidence="8 9" key="1">
    <citation type="submission" date="2020-07" db="EMBL/GenBank/DDBJ databases">
        <authorList>
            <person name="Li M."/>
        </authorList>
    </citation>
    <scope>NUCLEOTIDE SEQUENCE [LARGE SCALE GENOMIC DNA]</scope>
    <source>
        <strain evidence="8 9">DSM 23284</strain>
    </source>
</reference>
<keyword evidence="9" id="KW-1185">Reference proteome</keyword>
<feature type="active site" description="Charge relay system" evidence="5">
    <location>
        <position position="289"/>
    </location>
</feature>
<dbReference type="RefSeq" id="WP_181759592.1">
    <property type="nucleotide sequence ID" value="NZ_BMCR01000006.1"/>
</dbReference>
<comment type="similarity">
    <text evidence="5">Belongs to the peptidase S8 family.</text>
</comment>
<dbReference type="InterPro" id="IPR036852">
    <property type="entry name" value="Peptidase_S8/S53_dom_sf"/>
</dbReference>
<dbReference type="PROSITE" id="PS00138">
    <property type="entry name" value="SUBTILASE_SER"/>
    <property type="match status" value="1"/>
</dbReference>
<keyword evidence="2 6" id="KW-0732">Signal</keyword>
<dbReference type="InterPro" id="IPR000209">
    <property type="entry name" value="Peptidase_S8/S53_dom"/>
</dbReference>
<dbReference type="Proteomes" id="UP000559404">
    <property type="component" value="Unassembled WGS sequence"/>
</dbReference>
<keyword evidence="3 5" id="KW-0378">Hydrolase</keyword>
<dbReference type="InterPro" id="IPR034061">
    <property type="entry name" value="Peptidases_S8_Autotransporter"/>
</dbReference>
<feature type="active site" description="Charge relay system" evidence="5">
    <location>
        <position position="95"/>
    </location>
</feature>
<dbReference type="PROSITE" id="PS00136">
    <property type="entry name" value="SUBTILASE_ASP"/>
    <property type="match status" value="1"/>
</dbReference>
<dbReference type="SMART" id="SM00869">
    <property type="entry name" value="Autotransporter"/>
    <property type="match status" value="1"/>
</dbReference>
<sequence length="678" mass="69243">MIQFRFHCCASLSAVLCALMAPSPLSADEYSAQWGLGMIGAKAAHDRGYTGAGVTVGVVDSGIYQYHSDLIDNLSPISMNGPTGLPSDGVDVEGHGTHVAGTIAAALNGYGMVGVAPGAQVASLQLADYGTDEITEATLDTTAARLFDHGLDNGIEFYNNSWGSDDMMPSGGVDLENARQYLETTYDYMLDAIERGVEAGNVYVWANGNDGLPSVSLEAGLPVLAPELKGHWIAVAALERTGEIAPYSNRCGIAATWCISAPGGDDDEDAGGIYSTDHNGTYVRMSGTSMAAPHVTGALAIARQMFPNAKGSDLTQLIFATATDAGDEGIDAVYGWGILNLDALTSTRDAEAGALYSQSVYAQGRTLGQIADIAGAIVSGGPGGGQQNVTFSTNGPAPETDFNARWWTAPLAGLTRTLASATSNSAMTRTGGVLTGLDFRPSQDVRFGFGLGFSETRTSSGGNKSRAAGLHALAYAGLTMGEWFTDASAGLSRFETSTSRAAIPGAGGAGGFAGTAKGTDIGVWGNLRAGMNLTTSLAEIQPYAQARVVHQWLGGSTETGAGVFTLTAPSATSSQTDLGVGVRLTGTPLPISAGDLKPVLDVAYARAIGSLGDSRATSLLGAPVAASSVGIGRDIGRLGAGLTYASASSTVSATLGYSGEYRARAASHALSAGVSIKF</sequence>
<dbReference type="PROSITE" id="PS51892">
    <property type="entry name" value="SUBTILASE"/>
    <property type="match status" value="1"/>
</dbReference>
<dbReference type="PANTHER" id="PTHR42884:SF14">
    <property type="entry name" value="NEUROENDOCRINE CONVERTASE 1"/>
    <property type="match status" value="1"/>
</dbReference>
<evidence type="ECO:0000256" key="2">
    <source>
        <dbReference type="ARBA" id="ARBA00022729"/>
    </source>
</evidence>
<dbReference type="InterPro" id="IPR005546">
    <property type="entry name" value="Autotransporte_beta"/>
</dbReference>
<dbReference type="GO" id="GO:0016485">
    <property type="term" value="P:protein processing"/>
    <property type="evidence" value="ECO:0007669"/>
    <property type="project" value="TreeGrafter"/>
</dbReference>
<dbReference type="SUPFAM" id="SSF103515">
    <property type="entry name" value="Autotransporter"/>
    <property type="match status" value="1"/>
</dbReference>